<feature type="compositionally biased region" description="Basic and acidic residues" evidence="1">
    <location>
        <begin position="273"/>
        <end position="289"/>
    </location>
</feature>
<feature type="region of interest" description="Disordered" evidence="1">
    <location>
        <begin position="234"/>
        <end position="320"/>
    </location>
</feature>
<keyword evidence="4" id="KW-1185">Reference proteome</keyword>
<feature type="domain" description="Macro" evidence="2">
    <location>
        <begin position="33"/>
        <end position="216"/>
    </location>
</feature>
<name>A0A8E2ELD0_9PEZI</name>
<dbReference type="SMART" id="SM00506">
    <property type="entry name" value="A1pp"/>
    <property type="match status" value="1"/>
</dbReference>
<feature type="compositionally biased region" description="Basic and acidic residues" evidence="1">
    <location>
        <begin position="298"/>
        <end position="320"/>
    </location>
</feature>
<dbReference type="PROSITE" id="PS51154">
    <property type="entry name" value="MACRO"/>
    <property type="match status" value="1"/>
</dbReference>
<accession>A0A8E2ELD0</accession>
<gene>
    <name evidence="3" type="ORF">K432DRAFT_317135</name>
</gene>
<evidence type="ECO:0000313" key="3">
    <source>
        <dbReference type="EMBL" id="OCK86122.1"/>
    </source>
</evidence>
<dbReference type="Pfam" id="PF01661">
    <property type="entry name" value="Macro"/>
    <property type="match status" value="1"/>
</dbReference>
<reference evidence="3 4" key="1">
    <citation type="journal article" date="2016" name="Nat. Commun.">
        <title>Ectomycorrhizal ecology is imprinted in the genome of the dominant symbiotic fungus Cenococcum geophilum.</title>
        <authorList>
            <consortium name="DOE Joint Genome Institute"/>
            <person name="Peter M."/>
            <person name="Kohler A."/>
            <person name="Ohm R.A."/>
            <person name="Kuo A."/>
            <person name="Krutzmann J."/>
            <person name="Morin E."/>
            <person name="Arend M."/>
            <person name="Barry K.W."/>
            <person name="Binder M."/>
            <person name="Choi C."/>
            <person name="Clum A."/>
            <person name="Copeland A."/>
            <person name="Grisel N."/>
            <person name="Haridas S."/>
            <person name="Kipfer T."/>
            <person name="LaButti K."/>
            <person name="Lindquist E."/>
            <person name="Lipzen A."/>
            <person name="Maire R."/>
            <person name="Meier B."/>
            <person name="Mihaltcheva S."/>
            <person name="Molinier V."/>
            <person name="Murat C."/>
            <person name="Poggeler S."/>
            <person name="Quandt C.A."/>
            <person name="Sperisen C."/>
            <person name="Tritt A."/>
            <person name="Tisserant E."/>
            <person name="Crous P.W."/>
            <person name="Henrissat B."/>
            <person name="Nehls U."/>
            <person name="Egli S."/>
            <person name="Spatafora J.W."/>
            <person name="Grigoriev I.V."/>
            <person name="Martin F.M."/>
        </authorList>
    </citation>
    <scope>NUCLEOTIDE SEQUENCE [LARGE SCALE GENOMIC DNA]</scope>
    <source>
        <strain evidence="3 4">CBS 459.81</strain>
    </source>
</reference>
<dbReference type="AlphaFoldDB" id="A0A8E2ELD0"/>
<dbReference type="InterPro" id="IPR002589">
    <property type="entry name" value="Macro_dom"/>
</dbReference>
<organism evidence="3 4">
    <name type="scientific">Lepidopterella palustris CBS 459.81</name>
    <dbReference type="NCBI Taxonomy" id="1314670"/>
    <lineage>
        <taxon>Eukaryota</taxon>
        <taxon>Fungi</taxon>
        <taxon>Dikarya</taxon>
        <taxon>Ascomycota</taxon>
        <taxon>Pezizomycotina</taxon>
        <taxon>Dothideomycetes</taxon>
        <taxon>Pleosporomycetidae</taxon>
        <taxon>Mytilinidiales</taxon>
        <taxon>Argynnaceae</taxon>
        <taxon>Lepidopterella</taxon>
    </lineage>
</organism>
<feature type="compositionally biased region" description="Basic and acidic residues" evidence="1">
    <location>
        <begin position="251"/>
        <end position="260"/>
    </location>
</feature>
<dbReference type="PANTHER" id="PTHR11106:SF27">
    <property type="entry name" value="MACRO DOMAIN-CONTAINING PROTEIN"/>
    <property type="match status" value="1"/>
</dbReference>
<proteinExistence type="predicted"/>
<evidence type="ECO:0000313" key="4">
    <source>
        <dbReference type="Proteomes" id="UP000250266"/>
    </source>
</evidence>
<sequence length="320" mass="34736">MERPEPLPLSEIPTITLLYKLKHLVADEDADPATLPTPSSIFNDKISVIRHDITLLEVDSIVNAANESLLGGGGVDGAIHRAAGPDLFDECEELGGCATGFAKITNGYELPVKKVIHAVGPVYWFTKKDGMAGQLLSGCYRRSLELAVENGLQSIAFSALSTGAYGYPSDEAAQCALETVRKFMEEGQADSLERIIFCNFMEKDQLAYYQNIPKYFPPVVPENGEAKEIGKEADIELPDVPTSEPVEDGQPEAKKQKVTEATDESAPLPEPKLATEETTKPAEKTEKPAELSTAAEATAKETTEKVEELKEAEEKPKVDP</sequence>
<dbReference type="EMBL" id="KV744809">
    <property type="protein sequence ID" value="OCK86122.1"/>
    <property type="molecule type" value="Genomic_DNA"/>
</dbReference>
<dbReference type="InterPro" id="IPR043472">
    <property type="entry name" value="Macro_dom-like"/>
</dbReference>
<dbReference type="Gene3D" id="3.40.220.10">
    <property type="entry name" value="Leucine Aminopeptidase, subunit E, domain 1"/>
    <property type="match status" value="1"/>
</dbReference>
<evidence type="ECO:0000259" key="2">
    <source>
        <dbReference type="PROSITE" id="PS51154"/>
    </source>
</evidence>
<protein>
    <submittedName>
        <fullName evidence="3">A1pp-domain-containing protein</fullName>
    </submittedName>
</protein>
<evidence type="ECO:0000256" key="1">
    <source>
        <dbReference type="SAM" id="MobiDB-lite"/>
    </source>
</evidence>
<dbReference type="PANTHER" id="PTHR11106">
    <property type="entry name" value="GANGLIOSIDE INDUCED DIFFERENTIATION ASSOCIATED PROTEIN 2-RELATED"/>
    <property type="match status" value="1"/>
</dbReference>
<dbReference type="SUPFAM" id="SSF52949">
    <property type="entry name" value="Macro domain-like"/>
    <property type="match status" value="1"/>
</dbReference>
<dbReference type="OrthoDB" id="6077599at2759"/>
<dbReference type="Proteomes" id="UP000250266">
    <property type="component" value="Unassembled WGS sequence"/>
</dbReference>
<dbReference type="CDD" id="cd02908">
    <property type="entry name" value="Macro_OAADPr_deacetylase"/>
    <property type="match status" value="1"/>
</dbReference>